<keyword evidence="6 7" id="KW-0472">Membrane</keyword>
<proteinExistence type="inferred from homology"/>
<dbReference type="SUPFAM" id="SSF103473">
    <property type="entry name" value="MFS general substrate transporter"/>
    <property type="match status" value="1"/>
</dbReference>
<evidence type="ECO:0000256" key="6">
    <source>
        <dbReference type="ARBA" id="ARBA00023136"/>
    </source>
</evidence>
<dbReference type="InterPro" id="IPR011701">
    <property type="entry name" value="MFS"/>
</dbReference>
<evidence type="ECO:0000313" key="9">
    <source>
        <dbReference type="EMBL" id="KAK5094143.1"/>
    </source>
</evidence>
<feature type="transmembrane region" description="Helical" evidence="7">
    <location>
        <begin position="339"/>
        <end position="361"/>
    </location>
</feature>
<dbReference type="PANTHER" id="PTHR23514">
    <property type="entry name" value="BYPASS OF STOP CODON PROTEIN 6"/>
    <property type="match status" value="1"/>
</dbReference>
<comment type="similarity">
    <text evidence="2">Belongs to the major facilitator superfamily.</text>
</comment>
<comment type="caution">
    <text evidence="9">The sequence shown here is derived from an EMBL/GenBank/DDBJ whole genome shotgun (WGS) entry which is preliminary data.</text>
</comment>
<gene>
    <name evidence="9" type="ORF">LTR24_003748</name>
</gene>
<feature type="transmembrane region" description="Helical" evidence="7">
    <location>
        <begin position="113"/>
        <end position="133"/>
    </location>
</feature>
<keyword evidence="5 7" id="KW-1133">Transmembrane helix</keyword>
<dbReference type="PANTHER" id="PTHR23514:SF3">
    <property type="entry name" value="BYPASS OF STOP CODON PROTEIN 6"/>
    <property type="match status" value="1"/>
</dbReference>
<name>A0ABR0KDX4_9EURO</name>
<evidence type="ECO:0000256" key="7">
    <source>
        <dbReference type="SAM" id="Phobius"/>
    </source>
</evidence>
<evidence type="ECO:0000256" key="5">
    <source>
        <dbReference type="ARBA" id="ARBA00022989"/>
    </source>
</evidence>
<evidence type="ECO:0000256" key="4">
    <source>
        <dbReference type="ARBA" id="ARBA00022692"/>
    </source>
</evidence>
<evidence type="ECO:0000256" key="3">
    <source>
        <dbReference type="ARBA" id="ARBA00022448"/>
    </source>
</evidence>
<dbReference type="InterPro" id="IPR051788">
    <property type="entry name" value="MFS_Transporter"/>
</dbReference>
<feature type="transmembrane region" description="Helical" evidence="7">
    <location>
        <begin position="24"/>
        <end position="46"/>
    </location>
</feature>
<keyword evidence="3" id="KW-0813">Transport</keyword>
<dbReference type="Proteomes" id="UP001345013">
    <property type="component" value="Unassembled WGS sequence"/>
</dbReference>
<evidence type="ECO:0000256" key="2">
    <source>
        <dbReference type="ARBA" id="ARBA00008335"/>
    </source>
</evidence>
<protein>
    <recommendedName>
        <fullName evidence="8">Major facilitator superfamily (MFS) profile domain-containing protein</fullName>
    </recommendedName>
</protein>
<dbReference type="InterPro" id="IPR036259">
    <property type="entry name" value="MFS_trans_sf"/>
</dbReference>
<organism evidence="9 10">
    <name type="scientific">Lithohypha guttulata</name>
    <dbReference type="NCBI Taxonomy" id="1690604"/>
    <lineage>
        <taxon>Eukaryota</taxon>
        <taxon>Fungi</taxon>
        <taxon>Dikarya</taxon>
        <taxon>Ascomycota</taxon>
        <taxon>Pezizomycotina</taxon>
        <taxon>Eurotiomycetes</taxon>
        <taxon>Chaetothyriomycetidae</taxon>
        <taxon>Chaetothyriales</taxon>
        <taxon>Trichomeriaceae</taxon>
        <taxon>Lithohypha</taxon>
    </lineage>
</organism>
<evidence type="ECO:0000313" key="10">
    <source>
        <dbReference type="Proteomes" id="UP001345013"/>
    </source>
</evidence>
<evidence type="ECO:0000256" key="1">
    <source>
        <dbReference type="ARBA" id="ARBA00004127"/>
    </source>
</evidence>
<dbReference type="EMBL" id="JAVRRG010000036">
    <property type="protein sequence ID" value="KAK5094143.1"/>
    <property type="molecule type" value="Genomic_DNA"/>
</dbReference>
<comment type="subcellular location">
    <subcellularLocation>
        <location evidence="1">Endomembrane system</location>
        <topology evidence="1">Multi-pass membrane protein</topology>
    </subcellularLocation>
</comment>
<evidence type="ECO:0000259" key="8">
    <source>
        <dbReference type="PROSITE" id="PS50850"/>
    </source>
</evidence>
<dbReference type="InterPro" id="IPR020846">
    <property type="entry name" value="MFS_dom"/>
</dbReference>
<sequence>MFVIGLSDAAYGALLPYLEEYYNLSYTVVSLIFLCPFVGYAIAAFTNSWFHHKYGQRGIAIVAPCCHIAAWIILSLHLPWPVVVLFTCLAGFGNGLVDAAWSSWAGHMVAGNVLEGCLHAFYALGCTFSPLIATSLVVQNGLQWYYFYYILTALSAVTLLMTGTSFWSKTGKVYAMEHPREEGMSSTKTALKNRVTWLCCVFFLLYVGAEVALGGWIVSFMLHVRRATPYDSGIIGTGFWAGMTVGRCGLGVVTHSLIEVTNRPEKGSFISRLRLTERGIITVYICCAIALQLLFWFVPSILASAVAVAFLGMFLGPIFPSGIIMATKLLPGHLHIPSVGFSTALGGTGGAIFPFIVGAIAQAKGVGVLQPIVTAMLVVLLLVWLCFPRLRAKHHGI</sequence>
<reference evidence="9 10" key="1">
    <citation type="submission" date="2023-08" db="EMBL/GenBank/DDBJ databases">
        <title>Black Yeasts Isolated from many extreme environments.</title>
        <authorList>
            <person name="Coleine C."/>
            <person name="Stajich J.E."/>
            <person name="Selbmann L."/>
        </authorList>
    </citation>
    <scope>NUCLEOTIDE SEQUENCE [LARGE SCALE GENOMIC DNA]</scope>
    <source>
        <strain evidence="9 10">CCFEE 5885</strain>
    </source>
</reference>
<dbReference type="Gene3D" id="1.20.1250.20">
    <property type="entry name" value="MFS general substrate transporter like domains"/>
    <property type="match status" value="2"/>
</dbReference>
<feature type="transmembrane region" description="Helical" evidence="7">
    <location>
        <begin position="58"/>
        <end position="76"/>
    </location>
</feature>
<accession>A0ABR0KDX4</accession>
<keyword evidence="4 7" id="KW-0812">Transmembrane</keyword>
<feature type="transmembrane region" description="Helical" evidence="7">
    <location>
        <begin position="279"/>
        <end position="298"/>
    </location>
</feature>
<keyword evidence="10" id="KW-1185">Reference proteome</keyword>
<dbReference type="Pfam" id="PF07690">
    <property type="entry name" value="MFS_1"/>
    <property type="match status" value="1"/>
</dbReference>
<feature type="domain" description="Major facilitator superfamily (MFS) profile" evidence="8">
    <location>
        <begin position="1"/>
        <end position="391"/>
    </location>
</feature>
<dbReference type="PROSITE" id="PS50850">
    <property type="entry name" value="MFS"/>
    <property type="match status" value="1"/>
</dbReference>
<feature type="transmembrane region" description="Helical" evidence="7">
    <location>
        <begin position="145"/>
        <end position="167"/>
    </location>
</feature>
<feature type="transmembrane region" description="Helical" evidence="7">
    <location>
        <begin position="195"/>
        <end position="218"/>
    </location>
</feature>
<feature type="transmembrane region" description="Helical" evidence="7">
    <location>
        <begin position="367"/>
        <end position="387"/>
    </location>
</feature>
<feature type="transmembrane region" description="Helical" evidence="7">
    <location>
        <begin position="82"/>
        <end position="101"/>
    </location>
</feature>
<feature type="transmembrane region" description="Helical" evidence="7">
    <location>
        <begin position="304"/>
        <end position="327"/>
    </location>
</feature>